<reference evidence="7" key="2">
    <citation type="submission" date="2020-02" db="EMBL/GenBank/DDBJ databases">
        <title>Identification and distribution of gene clusters putatively required for synthesis of sphingolipid metabolism inhibitors in phylogenetically diverse species of the filamentous fungus Fusarium.</title>
        <authorList>
            <person name="Kim H.-S."/>
            <person name="Busman M."/>
            <person name="Brown D.W."/>
            <person name="Divon H."/>
            <person name="Uhlig S."/>
            <person name="Proctor R.H."/>
        </authorList>
    </citation>
    <scope>NUCLEOTIDE SEQUENCE</scope>
    <source>
        <strain evidence="7">NRRL 25174</strain>
    </source>
</reference>
<dbReference type="EMBL" id="PVQB02000069">
    <property type="protein sequence ID" value="KAF4343985.1"/>
    <property type="molecule type" value="Genomic_DNA"/>
</dbReference>
<dbReference type="PANTHER" id="PTHR15549:SF26">
    <property type="entry name" value="AXIAL BUDDING PATTERN PROTEIN 2-RELATED"/>
    <property type="match status" value="1"/>
</dbReference>
<evidence type="ECO:0000256" key="1">
    <source>
        <dbReference type="ARBA" id="ARBA00004167"/>
    </source>
</evidence>
<evidence type="ECO:0000256" key="5">
    <source>
        <dbReference type="SAM" id="MobiDB-lite"/>
    </source>
</evidence>
<evidence type="ECO:0000313" key="7">
    <source>
        <dbReference type="EMBL" id="KAF4343985.1"/>
    </source>
</evidence>
<dbReference type="GO" id="GO:0016020">
    <property type="term" value="C:membrane"/>
    <property type="evidence" value="ECO:0007669"/>
    <property type="project" value="UniProtKB-SubCell"/>
</dbReference>
<dbReference type="NCBIfam" id="TIGR01167">
    <property type="entry name" value="LPXTG_anchor"/>
    <property type="match status" value="1"/>
</dbReference>
<feature type="transmembrane region" description="Helical" evidence="6">
    <location>
        <begin position="194"/>
        <end position="215"/>
    </location>
</feature>
<dbReference type="PANTHER" id="PTHR15549">
    <property type="entry name" value="PAIRED IMMUNOGLOBULIN-LIKE TYPE 2 RECEPTOR"/>
    <property type="match status" value="1"/>
</dbReference>
<sequence length="310" mass="34732">MPFPLTFGSNRPKRRATGGRTPEEIKEECEEWRIKDKFYFPPQAEIWYPGETYQISWYGGPVIEAGRSTFTMQLAWYRYGEEKDGVQQPAIFTNKTSKYPSSEWKELRARCNDTFYKIYWTVLEDLVVGDTQFAIKLYNVTGPENTGYEKSSLFFIYPNDDATSTEDIASTPTSTAESQETTTDSTGLSTGSKAGIGVGIGALALVLLLAGFFFYRRKKRQTPATAAPGFEKPQLDGKMVTIAEVDGSGVSAHEVPDSAIHEAPDKSFHEGPFEMEQPRKVHRINQEPVEMPADSPMSSPKTSQDRLNKT</sequence>
<dbReference type="Proteomes" id="UP000730481">
    <property type="component" value="Unassembled WGS sequence"/>
</dbReference>
<evidence type="ECO:0000256" key="6">
    <source>
        <dbReference type="SAM" id="Phobius"/>
    </source>
</evidence>
<organism evidence="7 8">
    <name type="scientific">Fusarium beomiforme</name>
    <dbReference type="NCBI Taxonomy" id="44412"/>
    <lineage>
        <taxon>Eukaryota</taxon>
        <taxon>Fungi</taxon>
        <taxon>Dikarya</taxon>
        <taxon>Ascomycota</taxon>
        <taxon>Pezizomycotina</taxon>
        <taxon>Sordariomycetes</taxon>
        <taxon>Hypocreomycetidae</taxon>
        <taxon>Hypocreales</taxon>
        <taxon>Nectriaceae</taxon>
        <taxon>Fusarium</taxon>
        <taxon>Fusarium burgessii species complex</taxon>
    </lineage>
</organism>
<feature type="compositionally biased region" description="Basic and acidic residues" evidence="5">
    <location>
        <begin position="255"/>
        <end position="279"/>
    </location>
</feature>
<evidence type="ECO:0000313" key="8">
    <source>
        <dbReference type="Proteomes" id="UP000730481"/>
    </source>
</evidence>
<evidence type="ECO:0000256" key="3">
    <source>
        <dbReference type="ARBA" id="ARBA00022989"/>
    </source>
</evidence>
<dbReference type="OrthoDB" id="5075531at2759"/>
<evidence type="ECO:0000256" key="4">
    <source>
        <dbReference type="ARBA" id="ARBA00023136"/>
    </source>
</evidence>
<dbReference type="Pfam" id="PF14610">
    <property type="entry name" value="Psg1"/>
    <property type="match status" value="1"/>
</dbReference>
<dbReference type="GO" id="GO:0071944">
    <property type="term" value="C:cell periphery"/>
    <property type="evidence" value="ECO:0007669"/>
    <property type="project" value="UniProtKB-ARBA"/>
</dbReference>
<keyword evidence="3 6" id="KW-1133">Transmembrane helix</keyword>
<gene>
    <name evidence="7" type="ORF">FBEOM_2029</name>
</gene>
<keyword evidence="4 6" id="KW-0472">Membrane</keyword>
<comment type="subcellular location">
    <subcellularLocation>
        <location evidence="1">Membrane</location>
        <topology evidence="1">Single-pass membrane protein</topology>
    </subcellularLocation>
</comment>
<feature type="region of interest" description="Disordered" evidence="5">
    <location>
        <begin position="255"/>
        <end position="310"/>
    </location>
</feature>
<protein>
    <submittedName>
        <fullName evidence="7">Uncharacterized protein</fullName>
    </submittedName>
</protein>
<feature type="region of interest" description="Disordered" evidence="5">
    <location>
        <begin position="166"/>
        <end position="189"/>
    </location>
</feature>
<dbReference type="AlphaFoldDB" id="A0A9P5AS70"/>
<proteinExistence type="predicted"/>
<keyword evidence="2 6" id="KW-0812">Transmembrane</keyword>
<dbReference type="InterPro" id="IPR028000">
    <property type="entry name" value="Pma1"/>
</dbReference>
<evidence type="ECO:0000256" key="2">
    <source>
        <dbReference type="ARBA" id="ARBA00022692"/>
    </source>
</evidence>
<name>A0A9P5AS70_9HYPO</name>
<keyword evidence="8" id="KW-1185">Reference proteome</keyword>
<accession>A0A9P5AS70</accession>
<feature type="compositionally biased region" description="Polar residues" evidence="5">
    <location>
        <begin position="166"/>
        <end position="180"/>
    </location>
</feature>
<comment type="caution">
    <text evidence="7">The sequence shown here is derived from an EMBL/GenBank/DDBJ whole genome shotgun (WGS) entry which is preliminary data.</text>
</comment>
<reference evidence="7" key="1">
    <citation type="journal article" date="2017" name="Mycologia">
        <title>Fusarium algeriense, sp. nov., a novel toxigenic crown rot pathogen of durum wheat from Algeria is nested in the Fusarium burgessii species complex.</title>
        <authorList>
            <person name="Laraba I."/>
            <person name="Keddad A."/>
            <person name="Boureghda H."/>
            <person name="Abdallah N."/>
            <person name="Vaughan M.M."/>
            <person name="Proctor R.H."/>
            <person name="Busman M."/>
            <person name="O'Donnell K."/>
        </authorList>
    </citation>
    <scope>NUCLEOTIDE SEQUENCE</scope>
    <source>
        <strain evidence="7">NRRL 25174</strain>
    </source>
</reference>
<feature type="region of interest" description="Disordered" evidence="5">
    <location>
        <begin position="1"/>
        <end position="23"/>
    </location>
</feature>
<dbReference type="InterPro" id="IPR051694">
    <property type="entry name" value="Immunoregulatory_rcpt-like"/>
</dbReference>